<comment type="similarity">
    <text evidence="2">Belongs to the OXA1/ALB3/YidC family. Type 1 subfamily.</text>
</comment>
<feature type="transmembrane region" description="Helical" evidence="18">
    <location>
        <begin position="218"/>
        <end position="243"/>
    </location>
</feature>
<evidence type="ECO:0000256" key="7">
    <source>
        <dbReference type="ARBA" id="ARBA00022927"/>
    </source>
</evidence>
<comment type="subcellular location">
    <subcellularLocation>
        <location evidence="1">Cell membrane</location>
        <topology evidence="1">Multi-pass membrane protein</topology>
    </subcellularLocation>
    <subcellularLocation>
        <location evidence="16">Membrane</location>
        <topology evidence="16">Multi-pass membrane protein</topology>
    </subcellularLocation>
</comment>
<evidence type="ECO:0000256" key="1">
    <source>
        <dbReference type="ARBA" id="ARBA00004651"/>
    </source>
</evidence>
<evidence type="ECO:0000256" key="9">
    <source>
        <dbReference type="ARBA" id="ARBA00023136"/>
    </source>
</evidence>
<dbReference type="GO" id="GO:0032977">
    <property type="term" value="F:membrane insertase activity"/>
    <property type="evidence" value="ECO:0007669"/>
    <property type="project" value="InterPro"/>
</dbReference>
<keyword evidence="5" id="KW-1003">Cell membrane</keyword>
<dbReference type="OrthoDB" id="9780552at2"/>
<comment type="caution">
    <text evidence="20">The sequence shown here is derived from an EMBL/GenBank/DDBJ whole genome shotgun (WGS) entry which is preliminary data.</text>
</comment>
<evidence type="ECO:0000313" key="21">
    <source>
        <dbReference type="Proteomes" id="UP000317982"/>
    </source>
</evidence>
<dbReference type="AlphaFoldDB" id="A0A545AJG0"/>
<dbReference type="NCBIfam" id="TIGR03592">
    <property type="entry name" value="yidC_oxa1_cterm"/>
    <property type="match status" value="1"/>
</dbReference>
<dbReference type="CDD" id="cd20070">
    <property type="entry name" value="5TM_YidC_Alb3"/>
    <property type="match status" value="1"/>
</dbReference>
<dbReference type="InterPro" id="IPR028055">
    <property type="entry name" value="YidC/Oxa/ALB_C"/>
</dbReference>
<evidence type="ECO:0000256" key="8">
    <source>
        <dbReference type="ARBA" id="ARBA00022989"/>
    </source>
</evidence>
<dbReference type="Pfam" id="PF02096">
    <property type="entry name" value="60KD_IMP"/>
    <property type="match status" value="1"/>
</dbReference>
<dbReference type="NCBIfam" id="NF002899">
    <property type="entry name" value="PRK03449.1"/>
    <property type="match status" value="1"/>
</dbReference>
<feature type="domain" description="Membrane insertase YidC/Oxa/ALB C-terminal" evidence="19">
    <location>
        <begin position="33"/>
        <end position="256"/>
    </location>
</feature>
<reference evidence="20 21" key="1">
    <citation type="submission" date="2019-07" db="EMBL/GenBank/DDBJ databases">
        <title>Cryptosporangium phraense sp. nov., isolated from plant litter.</title>
        <authorList>
            <person name="Suriyachadkun C."/>
        </authorList>
    </citation>
    <scope>NUCLEOTIDE SEQUENCE [LARGE SCALE GENOMIC DNA]</scope>
    <source>
        <strain evidence="20 21">A-T 5661</strain>
    </source>
</reference>
<keyword evidence="9 18" id="KW-0472">Membrane</keyword>
<dbReference type="GO" id="GO:0051205">
    <property type="term" value="P:protein insertion into membrane"/>
    <property type="evidence" value="ECO:0007669"/>
    <property type="project" value="TreeGrafter"/>
</dbReference>
<evidence type="ECO:0000259" key="19">
    <source>
        <dbReference type="Pfam" id="PF02096"/>
    </source>
</evidence>
<evidence type="ECO:0000256" key="12">
    <source>
        <dbReference type="ARBA" id="ARBA00026028"/>
    </source>
</evidence>
<name>A0A545AJG0_9ACTN</name>
<feature type="transmembrane region" description="Helical" evidence="18">
    <location>
        <begin position="98"/>
        <end position="119"/>
    </location>
</feature>
<dbReference type="RefSeq" id="WP_142708146.1">
    <property type="nucleotide sequence ID" value="NZ_VIRS01000026.1"/>
</dbReference>
<feature type="transmembrane region" description="Helical" evidence="18">
    <location>
        <begin position="176"/>
        <end position="197"/>
    </location>
</feature>
<comment type="function">
    <text evidence="11">Required for the insertion and/or proper folding and/or complex formation of integral membrane proteins into the membrane. Involved in integration of membrane proteins that insert both dependently and independently of the Sec translocase complex, as well as at least some lipoproteins. Aids folding of multispanning membrane proteins.</text>
</comment>
<dbReference type="NCBIfam" id="NF002350">
    <property type="entry name" value="PRK01315.1"/>
    <property type="match status" value="1"/>
</dbReference>
<feature type="compositionally biased region" description="Low complexity" evidence="17">
    <location>
        <begin position="321"/>
        <end position="335"/>
    </location>
</feature>
<keyword evidence="4" id="KW-0813">Transport</keyword>
<evidence type="ECO:0000256" key="3">
    <source>
        <dbReference type="ARBA" id="ARBA00015325"/>
    </source>
</evidence>
<evidence type="ECO:0000256" key="15">
    <source>
        <dbReference type="ARBA" id="ARBA00033342"/>
    </source>
</evidence>
<dbReference type="PANTHER" id="PTHR12428:SF65">
    <property type="entry name" value="CYTOCHROME C OXIDASE ASSEMBLY PROTEIN COX18, MITOCHONDRIAL"/>
    <property type="match status" value="1"/>
</dbReference>
<evidence type="ECO:0000313" key="20">
    <source>
        <dbReference type="EMBL" id="TQS41463.1"/>
    </source>
</evidence>
<dbReference type="InterPro" id="IPR047196">
    <property type="entry name" value="YidC_ALB_C"/>
</dbReference>
<evidence type="ECO:0000256" key="11">
    <source>
        <dbReference type="ARBA" id="ARBA00025034"/>
    </source>
</evidence>
<keyword evidence="21" id="KW-1185">Reference proteome</keyword>
<dbReference type="InParanoid" id="A0A545AJG0"/>
<feature type="region of interest" description="Disordered" evidence="17">
    <location>
        <begin position="265"/>
        <end position="373"/>
    </location>
</feature>
<keyword evidence="7" id="KW-0653">Protein transport</keyword>
<proteinExistence type="inferred from homology"/>
<keyword evidence="6 16" id="KW-0812">Transmembrane</keyword>
<feature type="compositionally biased region" description="Low complexity" evidence="17">
    <location>
        <begin position="280"/>
        <end position="290"/>
    </location>
</feature>
<dbReference type="EMBL" id="VIRS01000026">
    <property type="protein sequence ID" value="TQS41463.1"/>
    <property type="molecule type" value="Genomic_DNA"/>
</dbReference>
<evidence type="ECO:0000256" key="16">
    <source>
        <dbReference type="RuleBase" id="RU003945"/>
    </source>
</evidence>
<evidence type="ECO:0000256" key="14">
    <source>
        <dbReference type="ARBA" id="ARBA00033245"/>
    </source>
</evidence>
<organism evidence="20 21">
    <name type="scientific">Cryptosporangium phraense</name>
    <dbReference type="NCBI Taxonomy" id="2593070"/>
    <lineage>
        <taxon>Bacteria</taxon>
        <taxon>Bacillati</taxon>
        <taxon>Actinomycetota</taxon>
        <taxon>Actinomycetes</taxon>
        <taxon>Cryptosporangiales</taxon>
        <taxon>Cryptosporangiaceae</taxon>
        <taxon>Cryptosporangium</taxon>
    </lineage>
</organism>
<evidence type="ECO:0000256" key="10">
    <source>
        <dbReference type="ARBA" id="ARBA00023186"/>
    </source>
</evidence>
<evidence type="ECO:0000256" key="18">
    <source>
        <dbReference type="SAM" id="Phobius"/>
    </source>
</evidence>
<dbReference type="PANTHER" id="PTHR12428">
    <property type="entry name" value="OXA1"/>
    <property type="match status" value="1"/>
</dbReference>
<comment type="subunit">
    <text evidence="12">Interacts with the Sec translocase complex via SecD. Specifically interacts with transmembrane segments of nascent integral membrane proteins during membrane integration.</text>
</comment>
<accession>A0A545AJG0</accession>
<dbReference type="FunCoup" id="A0A545AJG0">
    <property type="interactions" value="25"/>
</dbReference>
<evidence type="ECO:0000256" key="17">
    <source>
        <dbReference type="SAM" id="MobiDB-lite"/>
    </source>
</evidence>
<keyword evidence="10" id="KW-0143">Chaperone</keyword>
<evidence type="ECO:0000256" key="13">
    <source>
        <dbReference type="ARBA" id="ARBA00031538"/>
    </source>
</evidence>
<dbReference type="InterPro" id="IPR001708">
    <property type="entry name" value="YidC/ALB3/OXA1/COX18"/>
</dbReference>
<protein>
    <recommendedName>
        <fullName evidence="3">Membrane protein insertase YidC</fullName>
    </recommendedName>
    <alternativeName>
        <fullName evidence="15">Foldase YidC</fullName>
    </alternativeName>
    <alternativeName>
        <fullName evidence="14">Membrane integrase YidC</fullName>
    </alternativeName>
    <alternativeName>
        <fullName evidence="13">Membrane protein YidC</fullName>
    </alternativeName>
</protein>
<dbReference type="GO" id="GO:0015031">
    <property type="term" value="P:protein transport"/>
    <property type="evidence" value="ECO:0007669"/>
    <property type="project" value="UniProtKB-KW"/>
</dbReference>
<dbReference type="GO" id="GO:0005886">
    <property type="term" value="C:plasma membrane"/>
    <property type="evidence" value="ECO:0007669"/>
    <property type="project" value="UniProtKB-SubCell"/>
</dbReference>
<evidence type="ECO:0000256" key="2">
    <source>
        <dbReference type="ARBA" id="ARBA00010527"/>
    </source>
</evidence>
<keyword evidence="8 18" id="KW-1133">Transmembrane helix</keyword>
<gene>
    <name evidence="20" type="primary">yidC</name>
    <name evidence="20" type="ORF">FL583_29620</name>
</gene>
<sequence>MNLNWIYTGISWILLRWHDLWGGLLHMPSGPAWVLSIVFLVLTVRVVLFPVFVRQIKSQRAMQAIQPQMKELREKYKNDQQKLQAEMMELYKREKANPLMGCLPIFLQIPVFIGLFHVLRLINPNSDSAFKAMTTEYGWTADQFNSASEARIFGAPIAAAFRSTTEQLEQLDASRLAVTLVAGILIITMVATTYITQRQMIARNGVAADPTQAMVQKLMLYGIPASLLVSGAIFPIGVVVYWVTQNFFSMGQQFWVLSKMPLPKPGDPKVDPEKAAAMAPKPGVKPVNPKKGGRPAAARQPSSGSSVKFDTAQARAERASAAEQAAKAAEAAASETGDAEKPAPVRKPTPARGGGGARRPQDNRNRKRKGGRR</sequence>
<evidence type="ECO:0000256" key="5">
    <source>
        <dbReference type="ARBA" id="ARBA00022475"/>
    </source>
</evidence>
<evidence type="ECO:0000256" key="6">
    <source>
        <dbReference type="ARBA" id="ARBA00022692"/>
    </source>
</evidence>
<evidence type="ECO:0000256" key="4">
    <source>
        <dbReference type="ARBA" id="ARBA00022448"/>
    </source>
</evidence>
<feature type="transmembrane region" description="Helical" evidence="18">
    <location>
        <begin position="32"/>
        <end position="53"/>
    </location>
</feature>
<dbReference type="Proteomes" id="UP000317982">
    <property type="component" value="Unassembled WGS sequence"/>
</dbReference>